<dbReference type="OrthoDB" id="5554504at2759"/>
<evidence type="ECO:0000256" key="2">
    <source>
        <dbReference type="SAM" id="MobiDB-lite"/>
    </source>
</evidence>
<organism evidence="3 4">
    <name type="scientific">Coemansia spiralis</name>
    <dbReference type="NCBI Taxonomy" id="417178"/>
    <lineage>
        <taxon>Eukaryota</taxon>
        <taxon>Fungi</taxon>
        <taxon>Fungi incertae sedis</taxon>
        <taxon>Zoopagomycota</taxon>
        <taxon>Kickxellomycotina</taxon>
        <taxon>Kickxellomycetes</taxon>
        <taxon>Kickxellales</taxon>
        <taxon>Kickxellaceae</taxon>
        <taxon>Coemansia</taxon>
    </lineage>
</organism>
<name>A0A9W8KYS6_9FUNG</name>
<gene>
    <name evidence="3" type="ORF">GGI25_003018</name>
</gene>
<evidence type="ECO:0000313" key="3">
    <source>
        <dbReference type="EMBL" id="KAJ2677628.1"/>
    </source>
</evidence>
<proteinExistence type="predicted"/>
<feature type="compositionally biased region" description="Basic and acidic residues" evidence="2">
    <location>
        <begin position="1"/>
        <end position="10"/>
    </location>
</feature>
<sequence length="300" mass="33444">MNENLARDTSDSSPGGLDKLLNKLSISTTPSQVNLRSRRGVPTQELELQVEQLSLKEAQEPSELEAWVKAATASARDSLHAESQRKRERIAELRRRRLNNFDELKEQAEDLEGISSADIGSPTTRLKPMSSIDRFFNGPELDLLLQSMDVDATLNQIENAVPSKQPAGRQHADESELDFTIDIPPTSFSPVVPLNNRRGKADARAPLVRRRSRTTINAIDADEPKLTNTHLPLRPRTTVNTAEVHRKGGEQTVLAKVEVARRRNLELQREISRLDKLVDALTELLPEKHATGQVTDGLPL</sequence>
<dbReference type="Proteomes" id="UP001151518">
    <property type="component" value="Unassembled WGS sequence"/>
</dbReference>
<dbReference type="AlphaFoldDB" id="A0A9W8KYS6"/>
<reference evidence="3" key="1">
    <citation type="submission" date="2022-07" db="EMBL/GenBank/DDBJ databases">
        <title>Phylogenomic reconstructions and comparative analyses of Kickxellomycotina fungi.</title>
        <authorList>
            <person name="Reynolds N.K."/>
            <person name="Stajich J.E."/>
            <person name="Barry K."/>
            <person name="Grigoriev I.V."/>
            <person name="Crous P."/>
            <person name="Smith M.E."/>
        </authorList>
    </citation>
    <scope>NUCLEOTIDE SEQUENCE</scope>
    <source>
        <strain evidence="3">NRRL 3115</strain>
    </source>
</reference>
<comment type="caution">
    <text evidence="3">The sequence shown here is derived from an EMBL/GenBank/DDBJ whole genome shotgun (WGS) entry which is preliminary data.</text>
</comment>
<feature type="region of interest" description="Disordered" evidence="2">
    <location>
        <begin position="1"/>
        <end position="21"/>
    </location>
</feature>
<accession>A0A9W8KYS6</accession>
<dbReference type="EMBL" id="JANBTW010000030">
    <property type="protein sequence ID" value="KAJ2677628.1"/>
    <property type="molecule type" value="Genomic_DNA"/>
</dbReference>
<evidence type="ECO:0000256" key="1">
    <source>
        <dbReference type="SAM" id="Coils"/>
    </source>
</evidence>
<evidence type="ECO:0000313" key="4">
    <source>
        <dbReference type="Proteomes" id="UP001151518"/>
    </source>
</evidence>
<protein>
    <submittedName>
        <fullName evidence="3">Uncharacterized protein</fullName>
    </submittedName>
</protein>
<feature type="coiled-coil region" evidence="1">
    <location>
        <begin position="257"/>
        <end position="284"/>
    </location>
</feature>
<keyword evidence="1" id="KW-0175">Coiled coil</keyword>